<reference evidence="2" key="2">
    <citation type="journal article" date="2021" name="Syst. Appl. Microbiol.">
        <title>Roseomonas hellenica sp. nov., isolated from roots of wild-growing Alkanna tinctoria.</title>
        <authorList>
            <person name="Rat A."/>
            <person name="Naranjo H.D."/>
            <person name="Lebbe L."/>
            <person name="Cnockaert M."/>
            <person name="Krigas N."/>
            <person name="Grigoriadou K."/>
            <person name="Maloupa E."/>
            <person name="Willems A."/>
        </authorList>
    </citation>
    <scope>NUCLEOTIDE SEQUENCE</scope>
    <source>
        <strain evidence="2">LMG 31231</strain>
    </source>
</reference>
<accession>A0A9X9X2P6</accession>
<evidence type="ECO:0000313" key="3">
    <source>
        <dbReference type="Proteomes" id="UP001138751"/>
    </source>
</evidence>
<name>A0A9X9X2P6_9PROT</name>
<dbReference type="RefSeq" id="WP_211864079.1">
    <property type="nucleotide sequence ID" value="NZ_JAAEDM010000082.1"/>
</dbReference>
<dbReference type="AlphaFoldDB" id="A0A9X9X2P6"/>
<proteinExistence type="predicted"/>
<gene>
    <name evidence="2" type="ORF">GXW76_21055</name>
</gene>
<evidence type="ECO:0000313" key="2">
    <source>
        <dbReference type="EMBL" id="MBR0673675.1"/>
    </source>
</evidence>
<dbReference type="EMBL" id="JAAEDM010000082">
    <property type="protein sequence ID" value="MBR0673675.1"/>
    <property type="molecule type" value="Genomic_DNA"/>
</dbReference>
<feature type="region of interest" description="Disordered" evidence="1">
    <location>
        <begin position="53"/>
        <end position="104"/>
    </location>
</feature>
<protein>
    <submittedName>
        <fullName evidence="2">Uncharacterized protein</fullName>
    </submittedName>
</protein>
<evidence type="ECO:0000256" key="1">
    <source>
        <dbReference type="SAM" id="MobiDB-lite"/>
    </source>
</evidence>
<comment type="caution">
    <text evidence="2">The sequence shown here is derived from an EMBL/GenBank/DDBJ whole genome shotgun (WGS) entry which is preliminary data.</text>
</comment>
<organism evidence="2 3">
    <name type="scientific">Neoroseomonas soli</name>
    <dbReference type="NCBI Taxonomy" id="1081025"/>
    <lineage>
        <taxon>Bacteria</taxon>
        <taxon>Pseudomonadati</taxon>
        <taxon>Pseudomonadota</taxon>
        <taxon>Alphaproteobacteria</taxon>
        <taxon>Acetobacterales</taxon>
        <taxon>Acetobacteraceae</taxon>
        <taxon>Neoroseomonas</taxon>
    </lineage>
</organism>
<reference evidence="2" key="1">
    <citation type="submission" date="2020-01" db="EMBL/GenBank/DDBJ databases">
        <authorList>
            <person name="Rat A."/>
        </authorList>
    </citation>
    <scope>NUCLEOTIDE SEQUENCE</scope>
    <source>
        <strain evidence="2">LMG 31231</strain>
    </source>
</reference>
<dbReference type="Proteomes" id="UP001138751">
    <property type="component" value="Unassembled WGS sequence"/>
</dbReference>
<sequence length="104" mass="10907">MADPRQDPVPEDELRHDVVDCPICGEPTMPNLLSDGSCVCSCPAERALPLGGDTPLTIPPPVDDTSFVARQHDSSAGLPAAGNQFGRNIQTDDFKPLADPPGDG</sequence>
<keyword evidence="3" id="KW-1185">Reference proteome</keyword>